<sequence>MMLKCMTIQSHNNSYQLPPFSSAVLELRLNLGVRHLESLGEGAALRRRQVLLAVEALLKLEDLEAGK</sequence>
<dbReference type="AlphaFoldDB" id="A0A9D4IWC6"/>
<comment type="caution">
    <text evidence="1">The sequence shown here is derived from an EMBL/GenBank/DDBJ whole genome shotgun (WGS) entry which is preliminary data.</text>
</comment>
<evidence type="ECO:0000313" key="2">
    <source>
        <dbReference type="Proteomes" id="UP000828390"/>
    </source>
</evidence>
<reference evidence="1" key="1">
    <citation type="journal article" date="2019" name="bioRxiv">
        <title>The Genome of the Zebra Mussel, Dreissena polymorpha: A Resource for Invasive Species Research.</title>
        <authorList>
            <person name="McCartney M.A."/>
            <person name="Auch B."/>
            <person name="Kono T."/>
            <person name="Mallez S."/>
            <person name="Zhang Y."/>
            <person name="Obille A."/>
            <person name="Becker A."/>
            <person name="Abrahante J.E."/>
            <person name="Garbe J."/>
            <person name="Badalamenti J.P."/>
            <person name="Herman A."/>
            <person name="Mangelson H."/>
            <person name="Liachko I."/>
            <person name="Sullivan S."/>
            <person name="Sone E.D."/>
            <person name="Koren S."/>
            <person name="Silverstein K.A.T."/>
            <person name="Beckman K.B."/>
            <person name="Gohl D.M."/>
        </authorList>
    </citation>
    <scope>NUCLEOTIDE SEQUENCE</scope>
    <source>
        <strain evidence="1">Duluth1</strain>
        <tissue evidence="1">Whole animal</tissue>
    </source>
</reference>
<proteinExistence type="predicted"/>
<gene>
    <name evidence="1" type="ORF">DPMN_164725</name>
</gene>
<dbReference type="EMBL" id="JAIWYP010000008">
    <property type="protein sequence ID" value="KAH3786618.1"/>
    <property type="molecule type" value="Genomic_DNA"/>
</dbReference>
<name>A0A9D4IWC6_DREPO</name>
<reference evidence="1" key="2">
    <citation type="submission" date="2020-11" db="EMBL/GenBank/DDBJ databases">
        <authorList>
            <person name="McCartney M.A."/>
            <person name="Auch B."/>
            <person name="Kono T."/>
            <person name="Mallez S."/>
            <person name="Becker A."/>
            <person name="Gohl D.M."/>
            <person name="Silverstein K.A.T."/>
            <person name="Koren S."/>
            <person name="Bechman K.B."/>
            <person name="Herman A."/>
            <person name="Abrahante J.E."/>
            <person name="Garbe J."/>
        </authorList>
    </citation>
    <scope>NUCLEOTIDE SEQUENCE</scope>
    <source>
        <strain evidence="1">Duluth1</strain>
        <tissue evidence="1">Whole animal</tissue>
    </source>
</reference>
<protein>
    <submittedName>
        <fullName evidence="1">Uncharacterized protein</fullName>
    </submittedName>
</protein>
<evidence type="ECO:0000313" key="1">
    <source>
        <dbReference type="EMBL" id="KAH3786618.1"/>
    </source>
</evidence>
<keyword evidence="2" id="KW-1185">Reference proteome</keyword>
<accession>A0A9D4IWC6</accession>
<organism evidence="1 2">
    <name type="scientific">Dreissena polymorpha</name>
    <name type="common">Zebra mussel</name>
    <name type="synonym">Mytilus polymorpha</name>
    <dbReference type="NCBI Taxonomy" id="45954"/>
    <lineage>
        <taxon>Eukaryota</taxon>
        <taxon>Metazoa</taxon>
        <taxon>Spiralia</taxon>
        <taxon>Lophotrochozoa</taxon>
        <taxon>Mollusca</taxon>
        <taxon>Bivalvia</taxon>
        <taxon>Autobranchia</taxon>
        <taxon>Heteroconchia</taxon>
        <taxon>Euheterodonta</taxon>
        <taxon>Imparidentia</taxon>
        <taxon>Neoheterodontei</taxon>
        <taxon>Myida</taxon>
        <taxon>Dreissenoidea</taxon>
        <taxon>Dreissenidae</taxon>
        <taxon>Dreissena</taxon>
    </lineage>
</organism>
<dbReference type="Proteomes" id="UP000828390">
    <property type="component" value="Unassembled WGS sequence"/>
</dbReference>